<organism evidence="2 3">
    <name type="scientific">Ideonella dechloratans</name>
    <dbReference type="NCBI Taxonomy" id="36863"/>
    <lineage>
        <taxon>Bacteria</taxon>
        <taxon>Pseudomonadati</taxon>
        <taxon>Pseudomonadota</taxon>
        <taxon>Betaproteobacteria</taxon>
        <taxon>Burkholderiales</taxon>
        <taxon>Sphaerotilaceae</taxon>
        <taxon>Ideonella</taxon>
    </lineage>
</organism>
<dbReference type="RefSeq" id="WP_151123855.1">
    <property type="nucleotide sequence ID" value="NZ_CP088081.1"/>
</dbReference>
<feature type="chain" id="PRO_5024877272" evidence="1">
    <location>
        <begin position="27"/>
        <end position="166"/>
    </location>
</feature>
<protein>
    <submittedName>
        <fullName evidence="2">DUF3016 domain-containing protein</fullName>
    </submittedName>
</protein>
<accession>A0A643FCC7</accession>
<proteinExistence type="predicted"/>
<dbReference type="InterPro" id="IPR021557">
    <property type="entry name" value="DUF3016"/>
</dbReference>
<keyword evidence="3" id="KW-1185">Reference proteome</keyword>
<evidence type="ECO:0000313" key="2">
    <source>
        <dbReference type="EMBL" id="KAB0583185.1"/>
    </source>
</evidence>
<feature type="signal peptide" evidence="1">
    <location>
        <begin position="1"/>
        <end position="26"/>
    </location>
</feature>
<dbReference type="Pfam" id="PF11454">
    <property type="entry name" value="DUF3016"/>
    <property type="match status" value="1"/>
</dbReference>
<evidence type="ECO:0000313" key="3">
    <source>
        <dbReference type="Proteomes" id="UP000430120"/>
    </source>
</evidence>
<keyword evidence="1" id="KW-0732">Signal</keyword>
<sequence length="166" mass="18763">MMRSLSWCRVPLWAAPLLCALTSAHAGTVTVEFLHPETYTDIHVEGDAKVQILQPLARSLEQLGPRLPDGQTLAIQITDIDLAGDWRPAYSRAFDIREMTPATWPRIKLRYQLKDPAGQDMRSGEAELKDMAYQGGMGTLVDSTPLRYEKKMLRDWVTQSFVHPQP</sequence>
<reference evidence="2 3" key="1">
    <citation type="submission" date="2019-09" db="EMBL/GenBank/DDBJ databases">
        <title>Draft genome sequences of 48 bacterial type strains from the CCUG.</title>
        <authorList>
            <person name="Tunovic T."/>
            <person name="Pineiro-Iglesias B."/>
            <person name="Unosson C."/>
            <person name="Inganas E."/>
            <person name="Ohlen M."/>
            <person name="Cardew S."/>
            <person name="Jensie-Markopoulos S."/>
            <person name="Salva-Serra F."/>
            <person name="Jaen-Luchoro D."/>
            <person name="Karlsson R."/>
            <person name="Svensson-Stadler L."/>
            <person name="Chun J."/>
            <person name="Moore E."/>
        </authorList>
    </citation>
    <scope>NUCLEOTIDE SEQUENCE [LARGE SCALE GENOMIC DNA]</scope>
    <source>
        <strain evidence="2 3">CCUG 30977</strain>
    </source>
</reference>
<dbReference type="Proteomes" id="UP000430120">
    <property type="component" value="Unassembled WGS sequence"/>
</dbReference>
<gene>
    <name evidence="2" type="ORF">F7Q92_09215</name>
</gene>
<evidence type="ECO:0000256" key="1">
    <source>
        <dbReference type="SAM" id="SignalP"/>
    </source>
</evidence>
<name>A0A643FCC7_IDEDE</name>
<dbReference type="AlphaFoldDB" id="A0A643FCC7"/>
<comment type="caution">
    <text evidence="2">The sequence shown here is derived from an EMBL/GenBank/DDBJ whole genome shotgun (WGS) entry which is preliminary data.</text>
</comment>
<dbReference type="OrthoDB" id="195620at2"/>
<dbReference type="EMBL" id="VZPB01000017">
    <property type="protein sequence ID" value="KAB0583185.1"/>
    <property type="molecule type" value="Genomic_DNA"/>
</dbReference>